<comment type="caution">
    <text evidence="3">The sequence shown here is derived from an EMBL/GenBank/DDBJ whole genome shotgun (WGS) entry which is preliminary data.</text>
</comment>
<name>A0A7X4YS92_9BACL</name>
<dbReference type="PROSITE" id="PS51257">
    <property type="entry name" value="PROKAR_LIPOPROTEIN"/>
    <property type="match status" value="1"/>
</dbReference>
<feature type="transmembrane region" description="Helical" evidence="1">
    <location>
        <begin position="349"/>
        <end position="370"/>
    </location>
</feature>
<accession>A0A7X4YS92</accession>
<proteinExistence type="predicted"/>
<dbReference type="OrthoDB" id="2541477at2"/>
<dbReference type="AlphaFoldDB" id="A0A7X4YS92"/>
<keyword evidence="4" id="KW-1185">Reference proteome</keyword>
<gene>
    <name evidence="3" type="ORF">GT003_21640</name>
</gene>
<evidence type="ECO:0000256" key="2">
    <source>
        <dbReference type="SAM" id="SignalP"/>
    </source>
</evidence>
<dbReference type="SUPFAM" id="SSF48452">
    <property type="entry name" value="TPR-like"/>
    <property type="match status" value="1"/>
</dbReference>
<protein>
    <recommendedName>
        <fullName evidence="5">Tetratricopeptide repeat protein</fullName>
    </recommendedName>
</protein>
<keyword evidence="2" id="KW-0732">Signal</keyword>
<dbReference type="InterPro" id="IPR011990">
    <property type="entry name" value="TPR-like_helical_dom_sf"/>
</dbReference>
<dbReference type="EMBL" id="JAAAMU010000012">
    <property type="protein sequence ID" value="NBC71607.1"/>
    <property type="molecule type" value="Genomic_DNA"/>
</dbReference>
<organism evidence="3 4">
    <name type="scientific">Paenibacillus sacheonensis</name>
    <dbReference type="NCBI Taxonomy" id="742054"/>
    <lineage>
        <taxon>Bacteria</taxon>
        <taxon>Bacillati</taxon>
        <taxon>Bacillota</taxon>
        <taxon>Bacilli</taxon>
        <taxon>Bacillales</taxon>
        <taxon>Paenibacillaceae</taxon>
        <taxon>Paenibacillus</taxon>
    </lineage>
</organism>
<keyword evidence="1" id="KW-1133">Transmembrane helix</keyword>
<evidence type="ECO:0000313" key="3">
    <source>
        <dbReference type="EMBL" id="NBC71607.1"/>
    </source>
</evidence>
<keyword evidence="1" id="KW-0472">Membrane</keyword>
<feature type="transmembrane region" description="Helical" evidence="1">
    <location>
        <begin position="390"/>
        <end position="415"/>
    </location>
</feature>
<dbReference type="Proteomes" id="UP000558113">
    <property type="component" value="Unassembled WGS sequence"/>
</dbReference>
<evidence type="ECO:0000256" key="1">
    <source>
        <dbReference type="SAM" id="Phobius"/>
    </source>
</evidence>
<feature type="transmembrane region" description="Helical" evidence="1">
    <location>
        <begin position="258"/>
        <end position="279"/>
    </location>
</feature>
<feature type="chain" id="PRO_5031156202" description="Tetratricopeptide repeat protein" evidence="2">
    <location>
        <begin position="30"/>
        <end position="437"/>
    </location>
</feature>
<feature type="transmembrane region" description="Helical" evidence="1">
    <location>
        <begin position="291"/>
        <end position="309"/>
    </location>
</feature>
<reference evidence="3 4" key="1">
    <citation type="submission" date="2020-01" db="EMBL/GenBank/DDBJ databases">
        <title>Paenibacillus soybeanensis sp. nov. isolated from the nodules of soybean (Glycine max(L.) Merr).</title>
        <authorList>
            <person name="Wang H."/>
        </authorList>
    </citation>
    <scope>NUCLEOTIDE SEQUENCE [LARGE SCALE GENOMIC DNA]</scope>
    <source>
        <strain evidence="3 4">DSM 23054</strain>
    </source>
</reference>
<feature type="signal peptide" evidence="2">
    <location>
        <begin position="1"/>
        <end position="29"/>
    </location>
</feature>
<keyword evidence="1" id="KW-0812">Transmembrane</keyword>
<evidence type="ECO:0008006" key="5">
    <source>
        <dbReference type="Google" id="ProtNLM"/>
    </source>
</evidence>
<sequence length="437" mass="49381">MNKNRSPHFFVSIMIACMVFITSPGTGLAQSSSAGLEQDYGNKANRFIAAKNYEQAALVLEELLAKNPELKNETVYKQLTHIYDDYLFNFQKALSVYKKYLDRFPEGKFAGAFRERVAYLNERRSEWPALRDFGKVRLKEDNIPIKQSLVEVEAILSKNEDALIAPEMHIYLANNYFVSGDYRKASEHAGKYIKSFAKAGMSNTDKALALQLYSDILVKQHHYEKAIQSLDQAMALENPGENFNYALKKSHIITQRNMLYGFIICLLYFITVLMATKFWRRLHSQKFTGRLAAPLLLLALLSLGPALILNITEEPEVDPRFFFDLLGLSILSLMTIKLLAPLSSKTGRLVYVLMSCLHMGAASFMAYYITVFHGSRTMMNTVIEADIDPVAFLFRMLMWCSVAAALLITIAYAIIFSKKGADGGYSLPKPPSDRSLL</sequence>
<dbReference type="Gene3D" id="1.25.40.10">
    <property type="entry name" value="Tetratricopeptide repeat domain"/>
    <property type="match status" value="2"/>
</dbReference>
<feature type="transmembrane region" description="Helical" evidence="1">
    <location>
        <begin position="321"/>
        <end position="340"/>
    </location>
</feature>
<evidence type="ECO:0000313" key="4">
    <source>
        <dbReference type="Proteomes" id="UP000558113"/>
    </source>
</evidence>
<dbReference type="RefSeq" id="WP_161701721.1">
    <property type="nucleotide sequence ID" value="NZ_JAAAMU010000012.1"/>
</dbReference>